<evidence type="ECO:0000259" key="2">
    <source>
        <dbReference type="SMART" id="SM00382"/>
    </source>
</evidence>
<dbReference type="NCBIfam" id="TIGR00368">
    <property type="entry name" value="YifB family Mg chelatase-like AAA ATPase"/>
    <property type="match status" value="1"/>
</dbReference>
<protein>
    <submittedName>
        <fullName evidence="3">Magnesium chelatase family protein</fullName>
    </submittedName>
</protein>
<reference evidence="3 4" key="1">
    <citation type="submission" date="2020-08" db="EMBL/GenBank/DDBJ databases">
        <title>Genomic Encyclopedia of Type Strains, Phase IV (KMG-IV): sequencing the most valuable type-strain genomes for metagenomic binning, comparative biology and taxonomic classification.</title>
        <authorList>
            <person name="Goeker M."/>
        </authorList>
    </citation>
    <scope>NUCLEOTIDE SEQUENCE [LARGE SCALE GENOMIC DNA]</scope>
    <source>
        <strain evidence="3 4">DSM 5391</strain>
    </source>
</reference>
<dbReference type="SMART" id="SM00382">
    <property type="entry name" value="AAA"/>
    <property type="match status" value="1"/>
</dbReference>
<feature type="domain" description="AAA+ ATPase" evidence="2">
    <location>
        <begin position="154"/>
        <end position="335"/>
    </location>
</feature>
<dbReference type="Proteomes" id="UP000531594">
    <property type="component" value="Unassembled WGS sequence"/>
</dbReference>
<dbReference type="SUPFAM" id="SSF52540">
    <property type="entry name" value="P-loop containing nucleoside triphosphate hydrolases"/>
    <property type="match status" value="1"/>
</dbReference>
<dbReference type="InterPro" id="IPR027417">
    <property type="entry name" value="P-loop_NTPase"/>
</dbReference>
<dbReference type="EMBL" id="JACHGK010000015">
    <property type="protein sequence ID" value="MBB6446984.1"/>
    <property type="molecule type" value="Genomic_DNA"/>
</dbReference>
<comment type="similarity">
    <text evidence="1">Belongs to the Mg-chelatase subunits D/I family. ComM subfamily.</text>
</comment>
<proteinExistence type="inferred from homology"/>
<gene>
    <name evidence="3" type="ORF">HNR53_003651</name>
</gene>
<organism evidence="3 4">
    <name type="scientific">Bacillus benzoevorans</name>
    <dbReference type="NCBI Taxonomy" id="1456"/>
    <lineage>
        <taxon>Bacteria</taxon>
        <taxon>Bacillati</taxon>
        <taxon>Bacillota</taxon>
        <taxon>Bacilli</taxon>
        <taxon>Bacillales</taxon>
        <taxon>Bacillaceae</taxon>
        <taxon>Bacillus</taxon>
    </lineage>
</organism>
<comment type="caution">
    <text evidence="3">The sequence shown here is derived from an EMBL/GenBank/DDBJ whole genome shotgun (WGS) entry which is preliminary data.</text>
</comment>
<dbReference type="Pfam" id="PF01078">
    <property type="entry name" value="Mg_chelatase"/>
    <property type="match status" value="1"/>
</dbReference>
<dbReference type="Gene3D" id="3.40.50.300">
    <property type="entry name" value="P-loop containing nucleotide triphosphate hydrolases"/>
    <property type="match status" value="1"/>
</dbReference>
<dbReference type="InterPro" id="IPR004482">
    <property type="entry name" value="Mg_chelat-rel"/>
</dbReference>
<name>A0A7X0LY13_9BACI</name>
<dbReference type="PANTHER" id="PTHR32039:SF7">
    <property type="entry name" value="COMPETENCE PROTEIN COMM"/>
    <property type="match status" value="1"/>
</dbReference>
<dbReference type="InterPro" id="IPR045006">
    <property type="entry name" value="CHLI-like"/>
</dbReference>
<dbReference type="Pfam" id="PF13335">
    <property type="entry name" value="Mg_chelatase_C"/>
    <property type="match status" value="1"/>
</dbReference>
<dbReference type="Gene3D" id="3.30.230.10">
    <property type="match status" value="1"/>
</dbReference>
<keyword evidence="4" id="KW-1185">Reference proteome</keyword>
<dbReference type="CDD" id="cd00009">
    <property type="entry name" value="AAA"/>
    <property type="match status" value="1"/>
</dbReference>
<dbReference type="PANTHER" id="PTHR32039">
    <property type="entry name" value="MAGNESIUM-CHELATASE SUBUNIT CHLI"/>
    <property type="match status" value="1"/>
</dbReference>
<accession>A0A7X0LY13</accession>
<dbReference type="InterPro" id="IPR003593">
    <property type="entry name" value="AAA+_ATPase"/>
</dbReference>
<dbReference type="InterPro" id="IPR000523">
    <property type="entry name" value="Mg_chelatse_chII-like_cat_dom"/>
</dbReference>
<dbReference type="AlphaFoldDB" id="A0A7X0LY13"/>
<evidence type="ECO:0000313" key="3">
    <source>
        <dbReference type="EMBL" id="MBB6446984.1"/>
    </source>
</evidence>
<evidence type="ECO:0000313" key="4">
    <source>
        <dbReference type="Proteomes" id="UP000531594"/>
    </source>
</evidence>
<dbReference type="GO" id="GO:0005524">
    <property type="term" value="F:ATP binding"/>
    <property type="evidence" value="ECO:0007669"/>
    <property type="project" value="InterPro"/>
</dbReference>
<sequence>MQKVVFNLAPSDMRKTGTHFDLAMAVGLLVRTGQVKISKFPPIKIGFIGELSLNASIRPVSGILPMVMKAKEAGIKTLIMAKENVAEASLVKDLEIIGCDTLKETIDFLEGKIIFHPNYNPRKPASNPKNCSVDFSEVRGHERLLDYIMIAAAGGHNLLLIGPPGCGKTMIAQRIPTILPRMTEEEALEVMRIYSVANQLRDKSRLIGERPFRAPHHNASTNAIIGGGTHALPGEISLAHQGVLFLDEIAEFARKTLEGLRQPLEDGSVTISRVWGTNTYPASFMLVGAMNPCPCGYFGQSKCRCTDYEIQSYRKKLSGPIMDRMDIQKYVGNVDFFNSSNQGKSSLELRKKIEQARAIQFDRYKDYPGITWNAQLNASLIHQFCQLDHESINLLRSVVDQFHYSGRAIHKYIKIARTIADLEGDFSIKINHLQKSLLSRDLEKDNHVWEKRG</sequence>
<evidence type="ECO:0000256" key="1">
    <source>
        <dbReference type="ARBA" id="ARBA00006354"/>
    </source>
</evidence>
<dbReference type="InterPro" id="IPR025158">
    <property type="entry name" value="Mg_chelat-rel_C"/>
</dbReference>
<dbReference type="InterPro" id="IPR014721">
    <property type="entry name" value="Ribsml_uS5_D2-typ_fold_subgr"/>
</dbReference>
<dbReference type="InterPro" id="IPR020568">
    <property type="entry name" value="Ribosomal_Su5_D2-typ_SF"/>
</dbReference>
<dbReference type="Pfam" id="PF13541">
    <property type="entry name" value="ChlI"/>
    <property type="match status" value="1"/>
</dbReference>
<dbReference type="SUPFAM" id="SSF54211">
    <property type="entry name" value="Ribosomal protein S5 domain 2-like"/>
    <property type="match status" value="1"/>
</dbReference>